<reference evidence="2" key="1">
    <citation type="journal article" date="2015" name="Nature">
        <title>Complex archaea that bridge the gap between prokaryotes and eukaryotes.</title>
        <authorList>
            <person name="Spang A."/>
            <person name="Saw J.H."/>
            <person name="Jorgensen S.L."/>
            <person name="Zaremba-Niedzwiedzka K."/>
            <person name="Martijn J."/>
            <person name="Lind A.E."/>
            <person name="van Eijk R."/>
            <person name="Schleper C."/>
            <person name="Guy L."/>
            <person name="Ettema T.J."/>
        </authorList>
    </citation>
    <scope>NUCLEOTIDE SEQUENCE</scope>
</reference>
<comment type="caution">
    <text evidence="2">The sequence shown here is derived from an EMBL/GenBank/DDBJ whole genome shotgun (WGS) entry which is preliminary data.</text>
</comment>
<name>A0A0F9BFW6_9ZZZZ</name>
<dbReference type="EMBL" id="LAZR01052275">
    <property type="protein sequence ID" value="KKK83321.1"/>
    <property type="molecule type" value="Genomic_DNA"/>
</dbReference>
<organism evidence="2">
    <name type="scientific">marine sediment metagenome</name>
    <dbReference type="NCBI Taxonomy" id="412755"/>
    <lineage>
        <taxon>unclassified sequences</taxon>
        <taxon>metagenomes</taxon>
        <taxon>ecological metagenomes</taxon>
    </lineage>
</organism>
<proteinExistence type="predicted"/>
<protein>
    <submittedName>
        <fullName evidence="2">Uncharacterized protein</fullName>
    </submittedName>
</protein>
<evidence type="ECO:0000256" key="1">
    <source>
        <dbReference type="SAM" id="MobiDB-lite"/>
    </source>
</evidence>
<dbReference type="AlphaFoldDB" id="A0A0F9BFW6"/>
<feature type="region of interest" description="Disordered" evidence="1">
    <location>
        <begin position="1"/>
        <end position="24"/>
    </location>
</feature>
<evidence type="ECO:0000313" key="2">
    <source>
        <dbReference type="EMBL" id="KKK83321.1"/>
    </source>
</evidence>
<gene>
    <name evidence="2" type="ORF">LCGC14_2794560</name>
</gene>
<feature type="non-terminal residue" evidence="2">
    <location>
        <position position="1"/>
    </location>
</feature>
<accession>A0A0F9BFW6</accession>
<feature type="region of interest" description="Disordered" evidence="1">
    <location>
        <begin position="365"/>
        <end position="387"/>
    </location>
</feature>
<sequence>IWSDPPLPEVEPAGNDDESRDSAQFSTRVALVLGGEDQLDLAGKGRRASERGMVYGSGFEHFWIDTKGNGHRPTQIQAHPEAQSVEDALIPVNPDGSGRSPLITRFVKEDDTLTDESTEARRTWLPRIRDTLLSGKHIRFIPSYTDIEECDGLMIADMVQYGVVKSLFPAIMELSDDERNEIVTARPHGAEMLLPPGKKDLKGEINDDSFVFVLTRYHRAGAEYTFGAHLITLGEDFLAWPPKEPEEFDGEWYDHGHDEPLEIPVTQYRVIDEEDNPYGVGFMETLGPANDIRNNILGSHIEHLRKFNSIKTFVPMVSNLTAEQMQSPTNTYIPIPQGGKPEREDLPNFPRAANEFLAFTTTEMQDDSSLQQTAQGLESTNVNSGRQAQQIVEQTHANLSGVSGNLKRGY</sequence>
<feature type="non-terminal residue" evidence="2">
    <location>
        <position position="410"/>
    </location>
</feature>